<dbReference type="AlphaFoldDB" id="A0A073J7D1"/>
<dbReference type="GO" id="GO:0030001">
    <property type="term" value="P:metal ion transport"/>
    <property type="evidence" value="ECO:0007669"/>
    <property type="project" value="UniProtKB-ARBA"/>
</dbReference>
<feature type="transmembrane region" description="Helical" evidence="8">
    <location>
        <begin position="104"/>
        <end position="129"/>
    </location>
</feature>
<protein>
    <submittedName>
        <fullName evidence="9">Potassium transporter KtrB</fullName>
    </submittedName>
</protein>
<evidence type="ECO:0000256" key="7">
    <source>
        <dbReference type="ARBA" id="ARBA00023136"/>
    </source>
</evidence>
<evidence type="ECO:0000256" key="6">
    <source>
        <dbReference type="ARBA" id="ARBA00023065"/>
    </source>
</evidence>
<keyword evidence="10" id="KW-1185">Reference proteome</keyword>
<evidence type="ECO:0000256" key="1">
    <source>
        <dbReference type="ARBA" id="ARBA00004651"/>
    </source>
</evidence>
<keyword evidence="5 8" id="KW-1133">Transmembrane helix</keyword>
<evidence type="ECO:0000313" key="9">
    <source>
        <dbReference type="EMBL" id="KEJ97720.1"/>
    </source>
</evidence>
<feature type="transmembrane region" description="Helical" evidence="8">
    <location>
        <begin position="375"/>
        <end position="395"/>
    </location>
</feature>
<dbReference type="GO" id="GO:0008324">
    <property type="term" value="F:monoatomic cation transmembrane transporter activity"/>
    <property type="evidence" value="ECO:0007669"/>
    <property type="project" value="InterPro"/>
</dbReference>
<proteinExistence type="predicted"/>
<accession>A0A073J7D1</accession>
<gene>
    <name evidence="9" type="ORF">SUH3_01670</name>
</gene>
<dbReference type="Pfam" id="PF02386">
    <property type="entry name" value="TrkH"/>
    <property type="match status" value="1"/>
</dbReference>
<keyword evidence="2" id="KW-0813">Transport</keyword>
<feature type="transmembrane region" description="Helical" evidence="8">
    <location>
        <begin position="150"/>
        <end position="180"/>
    </location>
</feature>
<keyword evidence="6" id="KW-0406">Ion transport</keyword>
<comment type="subcellular location">
    <subcellularLocation>
        <location evidence="1">Cell membrane</location>
        <topology evidence="1">Multi-pass membrane protein</topology>
    </subcellularLocation>
</comment>
<feature type="transmembrane region" description="Helical" evidence="8">
    <location>
        <begin position="297"/>
        <end position="324"/>
    </location>
</feature>
<dbReference type="InterPro" id="IPR003445">
    <property type="entry name" value="Cat_transpt"/>
</dbReference>
<dbReference type="EMBL" id="JAMD01000001">
    <property type="protein sequence ID" value="KEJ97720.1"/>
    <property type="molecule type" value="Genomic_DNA"/>
</dbReference>
<keyword evidence="3" id="KW-1003">Cell membrane</keyword>
<comment type="caution">
    <text evidence="9">The sequence shown here is derived from an EMBL/GenBank/DDBJ whole genome shotgun (WGS) entry which is preliminary data.</text>
</comment>
<name>A0A073J7D1_9RHOB</name>
<keyword evidence="7 8" id="KW-0472">Membrane</keyword>
<feature type="transmembrane region" description="Helical" evidence="8">
    <location>
        <begin position="45"/>
        <end position="65"/>
    </location>
</feature>
<organism evidence="9 10">
    <name type="scientific">Pseudosulfitobacter pseudonitzschiae</name>
    <dbReference type="NCBI Taxonomy" id="1402135"/>
    <lineage>
        <taxon>Bacteria</taxon>
        <taxon>Pseudomonadati</taxon>
        <taxon>Pseudomonadota</taxon>
        <taxon>Alphaproteobacteria</taxon>
        <taxon>Rhodobacterales</taxon>
        <taxon>Roseobacteraceae</taxon>
        <taxon>Pseudosulfitobacter</taxon>
    </lineage>
</organism>
<reference evidence="9 10" key="1">
    <citation type="submission" date="2014-01" db="EMBL/GenBank/DDBJ databases">
        <title>Sulfitobacter sp. H3 (MCCC 1A00686) Genome Sequencing.</title>
        <authorList>
            <person name="Lai Q."/>
            <person name="Hong Z."/>
        </authorList>
    </citation>
    <scope>NUCLEOTIDE SEQUENCE [LARGE SCALE GENOMIC DNA]</scope>
    <source>
        <strain evidence="9 10">H3</strain>
    </source>
</reference>
<feature type="transmembrane region" description="Helical" evidence="8">
    <location>
        <begin position="218"/>
        <end position="237"/>
    </location>
</feature>
<sequence length="469" mass="49975">MNFLLRCGVKAGNRTKASVVGIKRRVRKLALGARLGVMQAAPARLLLFGYVSYMLVGWALLALPVSQIQPVAAIDTLFTAVSAVSTTGLATVSVGGSFSPFGEVVMLALIQAGGLGYMTIGSFAVLSVYHRLGRMRTHTVRQAFNLPEGISVVMFLRSVVWFTLICEGIGALALFLMFHHAGVPNALWMAVFHSISAFCTAGFSLFDNSLEMFHDHVGINLAISILSLLGAMGFLIIVDGWRALMGRERVLGFTSKVIVRMTMVFLGLGTLILFVTEPELTALPPDERLMAAFFQTMSASTTVGFNTVSITGMSQAVLMVLMALMVVGASPAGTGGGLKTTSFAALLGLVRSTLKNREAVRFFKRRVSDEKLNMATASLAYYAGLCGLAMFLLLLTDADQTFEALLFEATSAMGTVGLSTGITGDLSDLGKLIVIVLMTAGRVGILTFGIALAAHDESRAEEQDDNLVL</sequence>
<feature type="transmembrane region" description="Helical" evidence="8">
    <location>
        <begin position="257"/>
        <end position="276"/>
    </location>
</feature>
<dbReference type="PANTHER" id="PTHR32024">
    <property type="entry name" value="TRK SYSTEM POTASSIUM UPTAKE PROTEIN TRKG-RELATED"/>
    <property type="match status" value="1"/>
</dbReference>
<keyword evidence="4 8" id="KW-0812">Transmembrane</keyword>
<dbReference type="PANTHER" id="PTHR32024:SF1">
    <property type="entry name" value="KTR SYSTEM POTASSIUM UPTAKE PROTEIN B"/>
    <property type="match status" value="1"/>
</dbReference>
<evidence type="ECO:0000256" key="8">
    <source>
        <dbReference type="SAM" id="Phobius"/>
    </source>
</evidence>
<dbReference type="GO" id="GO:0005886">
    <property type="term" value="C:plasma membrane"/>
    <property type="evidence" value="ECO:0007669"/>
    <property type="project" value="UniProtKB-SubCell"/>
</dbReference>
<evidence type="ECO:0000256" key="4">
    <source>
        <dbReference type="ARBA" id="ARBA00022692"/>
    </source>
</evidence>
<evidence type="ECO:0000256" key="5">
    <source>
        <dbReference type="ARBA" id="ARBA00022989"/>
    </source>
</evidence>
<evidence type="ECO:0000256" key="3">
    <source>
        <dbReference type="ARBA" id="ARBA00022475"/>
    </source>
</evidence>
<evidence type="ECO:0000256" key="2">
    <source>
        <dbReference type="ARBA" id="ARBA00022448"/>
    </source>
</evidence>
<evidence type="ECO:0000313" key="10">
    <source>
        <dbReference type="Proteomes" id="UP000027746"/>
    </source>
</evidence>
<dbReference type="Proteomes" id="UP000027746">
    <property type="component" value="Unassembled WGS sequence"/>
</dbReference>
<feature type="transmembrane region" description="Helical" evidence="8">
    <location>
        <begin position="432"/>
        <end position="454"/>
    </location>
</feature>